<sequence length="142" mass="16708">MPAPGGPTIDHPTDQPRFQPIELLDQRSRTRALRSMRCLPFTETLYRDLQQRGLDAESVWSDPGRYRRTNRWPRDGEALENDLRWLITVGVLRREVDGQGLTSRFRLTPLGRDLLEDEQDSLSRSPGWGNQLRQLLRRRWPF</sequence>
<dbReference type="NCBIfam" id="NF045586">
    <property type="entry name" value="Npun_F0494_fam"/>
    <property type="match status" value="1"/>
</dbReference>
<dbReference type="AlphaFoldDB" id="Q0QM55"/>
<dbReference type="EMBL" id="DQ284920">
    <property type="protein sequence ID" value="ABB92206.1"/>
    <property type="molecule type" value="Genomic_DNA"/>
</dbReference>
<dbReference type="InterPro" id="IPR054651">
    <property type="entry name" value="Npun_F0494-like"/>
</dbReference>
<proteinExistence type="predicted"/>
<evidence type="ECO:0000313" key="1">
    <source>
        <dbReference type="EMBL" id="ABB92206.1"/>
    </source>
</evidence>
<accession>Q0QM55</accession>
<organism evidence="1">
    <name type="scientific">uncultured marine type-A Synechococcus 5B2</name>
    <dbReference type="NCBI Taxonomy" id="359140"/>
    <lineage>
        <taxon>Bacteria</taxon>
        <taxon>Bacillati</taxon>
        <taxon>Cyanobacteriota</taxon>
        <taxon>Cyanophyceae</taxon>
        <taxon>Synechococcales</taxon>
        <taxon>Synechococcaceae</taxon>
        <taxon>Synechococcus</taxon>
        <taxon>environmental samples</taxon>
    </lineage>
</organism>
<name>Q0QM55_9SYNE</name>
<reference evidence="1" key="1">
    <citation type="journal article" date="2006" name="Mar. Ecol. Prog. Ser.">
        <title>Gene diversity and organization in rbcL-containing genome fragments from uncultivated Synechococcus in the Gulf of Mexico.</title>
        <authorList>
            <person name="John D.E."/>
            <person name="Wawrik B."/>
            <person name="Tabita F.R."/>
            <person name="Paul J.H."/>
        </authorList>
    </citation>
    <scope>NUCLEOTIDE SEQUENCE</scope>
</reference>
<protein>
    <submittedName>
        <fullName evidence="1">Uncharacterized protein</fullName>
    </submittedName>
</protein>